<dbReference type="EMBL" id="JBDIME010000023">
    <property type="protein sequence ID" value="MEN2792079.1"/>
    <property type="molecule type" value="Genomic_DNA"/>
</dbReference>
<reference evidence="1 2" key="1">
    <citation type="submission" date="2024-05" db="EMBL/GenBank/DDBJ databases">
        <authorList>
            <person name="Liu Q."/>
            <person name="Xin Y.-H."/>
        </authorList>
    </citation>
    <scope>NUCLEOTIDE SEQUENCE [LARGE SCALE GENOMIC DNA]</scope>
    <source>
        <strain evidence="1 2">CGMCC 1.10181</strain>
    </source>
</reference>
<protein>
    <submittedName>
        <fullName evidence="1">DUF6445 family protein</fullName>
    </submittedName>
</protein>
<comment type="caution">
    <text evidence="1">The sequence shown here is derived from an EMBL/GenBank/DDBJ whole genome shotgun (WGS) entry which is preliminary data.</text>
</comment>
<keyword evidence="2" id="KW-1185">Reference proteome</keyword>
<dbReference type="Pfam" id="PF20043">
    <property type="entry name" value="DUF6445"/>
    <property type="match status" value="1"/>
</dbReference>
<dbReference type="Proteomes" id="UP001419910">
    <property type="component" value="Unassembled WGS sequence"/>
</dbReference>
<accession>A0ABU9Y8F1</accession>
<proteinExistence type="predicted"/>
<dbReference type="RefSeq" id="WP_343890147.1">
    <property type="nucleotide sequence ID" value="NZ_BAAAEH010000029.1"/>
</dbReference>
<evidence type="ECO:0000313" key="1">
    <source>
        <dbReference type="EMBL" id="MEN2792079.1"/>
    </source>
</evidence>
<name>A0ABU9Y8F1_9SPHN</name>
<gene>
    <name evidence="1" type="ORF">ABC974_20790</name>
</gene>
<sequence>MTATTTNWRLQVERFGNEQQPVVVIDGFAPDPCRFTDDAAFLSFRPIGEHYPGIRAVVAPVMLRDLLQALSPVIADIFGLAPFEVIDAFYSLVTTPASALAPIQRLPHFDGVEDGRLALLHYLSPDPRGGTAFYRHRATGFESIDAARLCTYRAALDADLRRTGLPGPAYIAGDTPLFEQIARFDAVFNRAILYRSTTLHCADIPEDMALSADPSTGRLTVNTFLGPR</sequence>
<evidence type="ECO:0000313" key="2">
    <source>
        <dbReference type="Proteomes" id="UP001419910"/>
    </source>
</evidence>
<dbReference type="InterPro" id="IPR045617">
    <property type="entry name" value="DUF6445"/>
</dbReference>
<organism evidence="1 2">
    <name type="scientific">Sphingomonas oligophenolica</name>
    <dbReference type="NCBI Taxonomy" id="301154"/>
    <lineage>
        <taxon>Bacteria</taxon>
        <taxon>Pseudomonadati</taxon>
        <taxon>Pseudomonadota</taxon>
        <taxon>Alphaproteobacteria</taxon>
        <taxon>Sphingomonadales</taxon>
        <taxon>Sphingomonadaceae</taxon>
        <taxon>Sphingomonas</taxon>
    </lineage>
</organism>